<keyword evidence="2" id="KW-1185">Reference proteome</keyword>
<protein>
    <submittedName>
        <fullName evidence="1">Uncharacterized protein</fullName>
    </submittedName>
</protein>
<sequence length="130" mass="15137">MGGETPRIYFREEPFDNAVFGFNKEQENELEVLLEEIFAEYDALVQKLAPKKQEPIQEFGGEIDVRKSKDEEVEFEMELLSTHLKLEVNYAGKVEGLKGYQTRIEVKKDGYEIVEWRSADIGDEIVEEEE</sequence>
<dbReference type="AlphaFoldDB" id="A0A8H3X3W0"/>
<organism evidence="1 2">
    <name type="scientific">Gigaspora margarita</name>
    <dbReference type="NCBI Taxonomy" id="4874"/>
    <lineage>
        <taxon>Eukaryota</taxon>
        <taxon>Fungi</taxon>
        <taxon>Fungi incertae sedis</taxon>
        <taxon>Mucoromycota</taxon>
        <taxon>Glomeromycotina</taxon>
        <taxon>Glomeromycetes</taxon>
        <taxon>Diversisporales</taxon>
        <taxon>Gigasporaceae</taxon>
        <taxon>Gigaspora</taxon>
    </lineage>
</organism>
<evidence type="ECO:0000313" key="2">
    <source>
        <dbReference type="Proteomes" id="UP000439903"/>
    </source>
</evidence>
<gene>
    <name evidence="1" type="ORF">F8M41_008160</name>
</gene>
<dbReference type="Proteomes" id="UP000439903">
    <property type="component" value="Unassembled WGS sequence"/>
</dbReference>
<comment type="caution">
    <text evidence="1">The sequence shown here is derived from an EMBL/GenBank/DDBJ whole genome shotgun (WGS) entry which is preliminary data.</text>
</comment>
<proteinExistence type="predicted"/>
<dbReference type="EMBL" id="WTPW01001845">
    <property type="protein sequence ID" value="KAF0411862.1"/>
    <property type="molecule type" value="Genomic_DNA"/>
</dbReference>
<name>A0A8H3X3W0_GIGMA</name>
<reference evidence="1 2" key="1">
    <citation type="journal article" date="2019" name="Environ. Microbiol.">
        <title>At the nexus of three kingdoms: the genome of the mycorrhizal fungus Gigaspora margarita provides insights into plant, endobacterial and fungal interactions.</title>
        <authorList>
            <person name="Venice F."/>
            <person name="Ghignone S."/>
            <person name="Salvioli di Fossalunga A."/>
            <person name="Amselem J."/>
            <person name="Novero M."/>
            <person name="Xianan X."/>
            <person name="Sedzielewska Toro K."/>
            <person name="Morin E."/>
            <person name="Lipzen A."/>
            <person name="Grigoriev I.V."/>
            <person name="Henrissat B."/>
            <person name="Martin F.M."/>
            <person name="Bonfante P."/>
        </authorList>
    </citation>
    <scope>NUCLEOTIDE SEQUENCE [LARGE SCALE GENOMIC DNA]</scope>
    <source>
        <strain evidence="1 2">BEG34</strain>
    </source>
</reference>
<evidence type="ECO:0000313" key="1">
    <source>
        <dbReference type="EMBL" id="KAF0411862.1"/>
    </source>
</evidence>
<accession>A0A8H3X3W0</accession>